<dbReference type="PANTHER" id="PTHR30024:SF48">
    <property type="entry name" value="ABC TRANSPORTER SUBSTRATE-BINDING PROTEIN"/>
    <property type="match status" value="1"/>
</dbReference>
<dbReference type="Proteomes" id="UP000199184">
    <property type="component" value="Unassembled WGS sequence"/>
</dbReference>
<evidence type="ECO:0000256" key="5">
    <source>
        <dbReference type="ARBA" id="ARBA00055538"/>
    </source>
</evidence>
<dbReference type="GO" id="GO:0016020">
    <property type="term" value="C:membrane"/>
    <property type="evidence" value="ECO:0007669"/>
    <property type="project" value="InterPro"/>
</dbReference>
<dbReference type="CDD" id="cd13558">
    <property type="entry name" value="PBP2_SsuA_like_2"/>
    <property type="match status" value="1"/>
</dbReference>
<comment type="function">
    <text evidence="5">Part of a binding-protein-dependent transport system for aliphatic sulfonates. Putative binding protein.</text>
</comment>
<name>A0A1C3X443_9BRAD</name>
<keyword evidence="9" id="KW-1185">Reference proteome</keyword>
<organism evidence="8 9">
    <name type="scientific">Bradyrhizobium shewense</name>
    <dbReference type="NCBI Taxonomy" id="1761772"/>
    <lineage>
        <taxon>Bacteria</taxon>
        <taxon>Pseudomonadati</taxon>
        <taxon>Pseudomonadota</taxon>
        <taxon>Alphaproteobacteria</taxon>
        <taxon>Hyphomicrobiales</taxon>
        <taxon>Nitrobacteraceae</taxon>
        <taxon>Bradyrhizobium</taxon>
    </lineage>
</organism>
<dbReference type="SUPFAM" id="SSF53850">
    <property type="entry name" value="Periplasmic binding protein-like II"/>
    <property type="match status" value="1"/>
</dbReference>
<evidence type="ECO:0000313" key="8">
    <source>
        <dbReference type="EMBL" id="SCB47013.1"/>
    </source>
</evidence>
<evidence type="ECO:0000256" key="3">
    <source>
        <dbReference type="ARBA" id="ARBA00022448"/>
    </source>
</evidence>
<sequence>MPDARAIRLAISLTALRAVIDLIVSLHRSLTRREPKSQASNKTGYMSINSHDHSITRRLAASLFAAAITLSTTAASFAADTVVLRVGDQKGGNRSLLEISGYAKDLPYRIEWSEFPAAAPILEALNAGALDVGYTGDLSFLSVYAAGAPIKAIGGTRSDAKTQAILVRQDSPIKSAADLRGKRLAGTRGGWGQFLIDATLEKAQIKLEDATFAPLGPVDAKIALVAGSIDAWAVWEPYVSFATLKDRARVIADGEGLTPTITFIVASDNAIATKRAAVQDLVQRLNKARLWSLDHVSEYARNTAELTKLPEDVLLSAYTAQRTSPIVIDENVVKEVQEASDRSTRYGILPKKLDVSKAVDRSFTAAAAGSN</sequence>
<dbReference type="PANTHER" id="PTHR30024">
    <property type="entry name" value="ALIPHATIC SULFONATES-BINDING PROTEIN-RELATED"/>
    <property type="match status" value="1"/>
</dbReference>
<evidence type="ECO:0000256" key="2">
    <source>
        <dbReference type="ARBA" id="ARBA00010742"/>
    </source>
</evidence>
<dbReference type="NCBIfam" id="TIGR01728">
    <property type="entry name" value="SsuA_fam"/>
    <property type="match status" value="1"/>
</dbReference>
<accession>A0A1C3X443</accession>
<dbReference type="EMBL" id="FMAI01000012">
    <property type="protein sequence ID" value="SCB47013.1"/>
    <property type="molecule type" value="Genomic_DNA"/>
</dbReference>
<dbReference type="SMART" id="SM00062">
    <property type="entry name" value="PBPb"/>
    <property type="match status" value="1"/>
</dbReference>
<dbReference type="InterPro" id="IPR010067">
    <property type="entry name" value="ABC_SsuA_sub-bd"/>
</dbReference>
<evidence type="ECO:0000259" key="7">
    <source>
        <dbReference type="SMART" id="SM00062"/>
    </source>
</evidence>
<comment type="subcellular location">
    <subcellularLocation>
        <location evidence="1">Periplasm</location>
    </subcellularLocation>
</comment>
<evidence type="ECO:0000256" key="4">
    <source>
        <dbReference type="ARBA" id="ARBA00022729"/>
    </source>
</evidence>
<protein>
    <recommendedName>
        <fullName evidence="6">Putative aliphatic sulfonates-binding protein</fullName>
    </recommendedName>
</protein>
<comment type="similarity">
    <text evidence="2">Belongs to the bacterial solute-binding protein SsuA/TauA family.</text>
</comment>
<dbReference type="InterPro" id="IPR001638">
    <property type="entry name" value="Solute-binding_3/MltF_N"/>
</dbReference>
<dbReference type="GO" id="GO:0042597">
    <property type="term" value="C:periplasmic space"/>
    <property type="evidence" value="ECO:0007669"/>
    <property type="project" value="UniProtKB-SubCell"/>
</dbReference>
<dbReference type="GO" id="GO:0042626">
    <property type="term" value="F:ATPase-coupled transmembrane transporter activity"/>
    <property type="evidence" value="ECO:0007669"/>
    <property type="project" value="InterPro"/>
</dbReference>
<dbReference type="Gene3D" id="3.40.190.10">
    <property type="entry name" value="Periplasmic binding protein-like II"/>
    <property type="match status" value="2"/>
</dbReference>
<dbReference type="FunFam" id="3.40.190.10:FF:000050">
    <property type="entry name" value="Sulfonate ABC transporter substrate-binding protein"/>
    <property type="match status" value="1"/>
</dbReference>
<keyword evidence="3" id="KW-0813">Transport</keyword>
<gene>
    <name evidence="8" type="ORF">GA0061098_101237</name>
</gene>
<keyword evidence="4" id="KW-0732">Signal</keyword>
<dbReference type="InterPro" id="IPR015168">
    <property type="entry name" value="SsuA/THI5"/>
</dbReference>
<evidence type="ECO:0000256" key="6">
    <source>
        <dbReference type="ARBA" id="ARBA00070228"/>
    </source>
</evidence>
<dbReference type="AlphaFoldDB" id="A0A1C3X443"/>
<evidence type="ECO:0000256" key="1">
    <source>
        <dbReference type="ARBA" id="ARBA00004418"/>
    </source>
</evidence>
<feature type="domain" description="Solute-binding protein family 3/N-terminal" evidence="7">
    <location>
        <begin position="83"/>
        <end position="296"/>
    </location>
</feature>
<proteinExistence type="inferred from homology"/>
<reference evidence="9" key="1">
    <citation type="submission" date="2016-08" db="EMBL/GenBank/DDBJ databases">
        <authorList>
            <person name="Varghese N."/>
            <person name="Submissions Spin"/>
        </authorList>
    </citation>
    <scope>NUCLEOTIDE SEQUENCE [LARGE SCALE GENOMIC DNA]</scope>
    <source>
        <strain evidence="9">ERR11</strain>
    </source>
</reference>
<evidence type="ECO:0000313" key="9">
    <source>
        <dbReference type="Proteomes" id="UP000199184"/>
    </source>
</evidence>
<dbReference type="Pfam" id="PF09084">
    <property type="entry name" value="NMT1"/>
    <property type="match status" value="1"/>
</dbReference>